<feature type="domain" description="Methyltransferase" evidence="2">
    <location>
        <begin position="55"/>
        <end position="147"/>
    </location>
</feature>
<keyword evidence="4" id="KW-1185">Reference proteome</keyword>
<accession>A0A444JG42</accession>
<gene>
    <name evidence="3" type="ORF">VU01_10448</name>
</gene>
<dbReference type="Gene3D" id="3.40.50.150">
    <property type="entry name" value="Vaccinia Virus protein VP39"/>
    <property type="match status" value="1"/>
</dbReference>
<dbReference type="EMBL" id="MTKS01000044">
    <property type="protein sequence ID" value="RWX52064.1"/>
    <property type="molecule type" value="Genomic_DNA"/>
</dbReference>
<dbReference type="SUPFAM" id="SSF53335">
    <property type="entry name" value="S-adenosyl-L-methionine-dependent methyltransferases"/>
    <property type="match status" value="1"/>
</dbReference>
<reference evidence="3 4" key="1">
    <citation type="submission" date="2017-01" db="EMBL/GenBank/DDBJ databases">
        <title>The cable genome- insights into the physiology and evolution of filamentous bacteria capable of sulfide oxidation via long distance electron transfer.</title>
        <authorList>
            <person name="Schreiber L."/>
            <person name="Bjerg J.T."/>
            <person name="Boggild A."/>
            <person name="Van De Vossenberg J."/>
            <person name="Meysman F."/>
            <person name="Nielsen L.P."/>
            <person name="Schramm A."/>
            <person name="Kjeldsen K.U."/>
        </authorList>
    </citation>
    <scope>NUCLEOTIDE SEQUENCE [LARGE SCALE GENOMIC DNA]</scope>
    <source>
        <strain evidence="3">A5</strain>
    </source>
</reference>
<sequence length="215" mass="24361">MNQQGIWDFWAKYYDRLWLQRVSLQPTRALVCEKIIKLEGSRDQDTAEETTRLNILDMGCGTGQLYGDLARALGKEQFQYLGVDPSGAMLEQAVEKFPQAAFFQSDVMDTILDQDSFDVIVCSHSFPYYPDGKAALQKLAGMLRPGGQLLLSQACTDSIYDAVILKLTGLTTSTANYRSSQDMTELGNSLFRELKTFRISEKFFVPSLYLFQWVK</sequence>
<evidence type="ECO:0000259" key="2">
    <source>
        <dbReference type="Pfam" id="PF13649"/>
    </source>
</evidence>
<organism evidence="3 4">
    <name type="scientific">Candidatus Electrothrix marina</name>
    <dbReference type="NCBI Taxonomy" id="1859130"/>
    <lineage>
        <taxon>Bacteria</taxon>
        <taxon>Pseudomonadati</taxon>
        <taxon>Thermodesulfobacteriota</taxon>
        <taxon>Desulfobulbia</taxon>
        <taxon>Desulfobulbales</taxon>
        <taxon>Desulfobulbaceae</taxon>
        <taxon>Candidatus Electrothrix</taxon>
    </lineage>
</organism>
<keyword evidence="3" id="KW-0489">Methyltransferase</keyword>
<evidence type="ECO:0000256" key="1">
    <source>
        <dbReference type="ARBA" id="ARBA00022679"/>
    </source>
</evidence>
<dbReference type="GO" id="GO:0008168">
    <property type="term" value="F:methyltransferase activity"/>
    <property type="evidence" value="ECO:0007669"/>
    <property type="project" value="UniProtKB-KW"/>
</dbReference>
<dbReference type="CDD" id="cd02440">
    <property type="entry name" value="AdoMet_MTases"/>
    <property type="match status" value="1"/>
</dbReference>
<dbReference type="PANTHER" id="PTHR43861">
    <property type="entry name" value="TRANS-ACONITATE 2-METHYLTRANSFERASE-RELATED"/>
    <property type="match status" value="1"/>
</dbReference>
<evidence type="ECO:0000313" key="3">
    <source>
        <dbReference type="EMBL" id="RWX52064.1"/>
    </source>
</evidence>
<dbReference type="InterPro" id="IPR041698">
    <property type="entry name" value="Methyltransf_25"/>
</dbReference>
<name>A0A444JG42_9BACT</name>
<evidence type="ECO:0000313" key="4">
    <source>
        <dbReference type="Proteomes" id="UP000288892"/>
    </source>
</evidence>
<protein>
    <submittedName>
        <fullName evidence="3">Methyltransferase domain-containing protein</fullName>
    </submittedName>
</protein>
<keyword evidence="1 3" id="KW-0808">Transferase</keyword>
<dbReference type="AlphaFoldDB" id="A0A444JG42"/>
<comment type="caution">
    <text evidence="3">The sequence shown here is derived from an EMBL/GenBank/DDBJ whole genome shotgun (WGS) entry which is preliminary data.</text>
</comment>
<proteinExistence type="predicted"/>
<dbReference type="GO" id="GO:0032259">
    <property type="term" value="P:methylation"/>
    <property type="evidence" value="ECO:0007669"/>
    <property type="project" value="UniProtKB-KW"/>
</dbReference>
<dbReference type="Pfam" id="PF13649">
    <property type="entry name" value="Methyltransf_25"/>
    <property type="match status" value="1"/>
</dbReference>
<dbReference type="InterPro" id="IPR029063">
    <property type="entry name" value="SAM-dependent_MTases_sf"/>
</dbReference>
<dbReference type="Proteomes" id="UP000288892">
    <property type="component" value="Unassembled WGS sequence"/>
</dbReference>